<feature type="chain" id="PRO_5042852174" evidence="2">
    <location>
        <begin position="24"/>
        <end position="595"/>
    </location>
</feature>
<dbReference type="Pfam" id="PF00144">
    <property type="entry name" value="Beta-lactamase"/>
    <property type="match status" value="1"/>
</dbReference>
<dbReference type="SUPFAM" id="SSF56601">
    <property type="entry name" value="beta-lactamase/transpeptidase-like"/>
    <property type="match status" value="1"/>
</dbReference>
<keyword evidence="2" id="KW-0732">Signal</keyword>
<feature type="signal peptide" evidence="2">
    <location>
        <begin position="1"/>
        <end position="23"/>
    </location>
</feature>
<dbReference type="Gene3D" id="3.40.710.10">
    <property type="entry name" value="DD-peptidase/beta-lactamase superfamily"/>
    <property type="match status" value="1"/>
</dbReference>
<dbReference type="EMBL" id="MU860177">
    <property type="protein sequence ID" value="KAK4236686.1"/>
    <property type="molecule type" value="Genomic_DNA"/>
</dbReference>
<gene>
    <name evidence="5" type="ORF">C8A03DRAFT_16686</name>
</gene>
<feature type="domain" description="Beta-lactamase-like ARB-00930-like C-terminal" evidence="4">
    <location>
        <begin position="437"/>
        <end position="587"/>
    </location>
</feature>
<dbReference type="InterPro" id="IPR001466">
    <property type="entry name" value="Beta-lactam-related"/>
</dbReference>
<dbReference type="PANTHER" id="PTHR22935:SF95">
    <property type="entry name" value="BETA-LACTAMASE-LIKE 1-RELATED"/>
    <property type="match status" value="1"/>
</dbReference>
<dbReference type="InterPro" id="IPR051478">
    <property type="entry name" value="Beta-lactamase-like_AB/R"/>
</dbReference>
<dbReference type="PROSITE" id="PS51257">
    <property type="entry name" value="PROKAR_LIPOPROTEIN"/>
    <property type="match status" value="1"/>
</dbReference>
<dbReference type="PANTHER" id="PTHR22935">
    <property type="entry name" value="PENICILLIN-BINDING PROTEIN"/>
    <property type="match status" value="1"/>
</dbReference>
<evidence type="ECO:0000256" key="1">
    <source>
        <dbReference type="ARBA" id="ARBA00038473"/>
    </source>
</evidence>
<name>A0AAN7H618_9PEZI</name>
<comment type="caution">
    <text evidence="5">The sequence shown here is derived from an EMBL/GenBank/DDBJ whole genome shotgun (WGS) entry which is preliminary data.</text>
</comment>
<feature type="domain" description="Beta-lactamase-related" evidence="3">
    <location>
        <begin position="97"/>
        <end position="410"/>
    </location>
</feature>
<keyword evidence="6" id="KW-1185">Reference proteome</keyword>
<evidence type="ECO:0000259" key="3">
    <source>
        <dbReference type="Pfam" id="PF00144"/>
    </source>
</evidence>
<reference evidence="5" key="2">
    <citation type="submission" date="2023-05" db="EMBL/GenBank/DDBJ databases">
        <authorList>
            <consortium name="Lawrence Berkeley National Laboratory"/>
            <person name="Steindorff A."/>
            <person name="Hensen N."/>
            <person name="Bonometti L."/>
            <person name="Westerberg I."/>
            <person name="Brannstrom I.O."/>
            <person name="Guillou S."/>
            <person name="Cros-Aarteil S."/>
            <person name="Calhoun S."/>
            <person name="Haridas S."/>
            <person name="Kuo A."/>
            <person name="Mondo S."/>
            <person name="Pangilinan J."/>
            <person name="Riley R."/>
            <person name="Labutti K."/>
            <person name="Andreopoulos B."/>
            <person name="Lipzen A."/>
            <person name="Chen C."/>
            <person name="Yanf M."/>
            <person name="Daum C."/>
            <person name="Ng V."/>
            <person name="Clum A."/>
            <person name="Ohm R."/>
            <person name="Martin F."/>
            <person name="Silar P."/>
            <person name="Natvig D."/>
            <person name="Lalanne C."/>
            <person name="Gautier V."/>
            <person name="Ament-Velasquez S.L."/>
            <person name="Kruys A."/>
            <person name="Hutchinson M.I."/>
            <person name="Powell A.J."/>
            <person name="Barry K."/>
            <person name="Miller A.N."/>
            <person name="Grigoriev I.V."/>
            <person name="Debuchy R."/>
            <person name="Gladieux P."/>
            <person name="Thoren M.H."/>
            <person name="Johannesson H."/>
        </authorList>
    </citation>
    <scope>NUCLEOTIDE SEQUENCE</scope>
    <source>
        <strain evidence="5">CBS 532.94</strain>
    </source>
</reference>
<evidence type="ECO:0000313" key="6">
    <source>
        <dbReference type="Proteomes" id="UP001303760"/>
    </source>
</evidence>
<dbReference type="AlphaFoldDB" id="A0AAN7H618"/>
<evidence type="ECO:0000313" key="5">
    <source>
        <dbReference type="EMBL" id="KAK4236686.1"/>
    </source>
</evidence>
<dbReference type="InterPro" id="IPR012338">
    <property type="entry name" value="Beta-lactam/transpept-like"/>
</dbReference>
<organism evidence="5 6">
    <name type="scientific">Achaetomium macrosporum</name>
    <dbReference type="NCBI Taxonomy" id="79813"/>
    <lineage>
        <taxon>Eukaryota</taxon>
        <taxon>Fungi</taxon>
        <taxon>Dikarya</taxon>
        <taxon>Ascomycota</taxon>
        <taxon>Pezizomycotina</taxon>
        <taxon>Sordariomycetes</taxon>
        <taxon>Sordariomycetidae</taxon>
        <taxon>Sordariales</taxon>
        <taxon>Chaetomiaceae</taxon>
        <taxon>Achaetomium</taxon>
    </lineage>
</organism>
<sequence>MVPKTFLLGILTAFAGCRPFVEATPRQCPPLGPVLPAPRRPSQHLAVRSTIEAVVASLQAEIGVFNYSAVSVGVQSIYEDAPLLDLHHTPAHLNPERGARQVNSSTVYRIGSISKVFTVMAALQLAEKGVLSMHDPIARWIPELGGPKRNSSRDSEHELDGVDWDAITVEAVAAHLAGIGADIATDLAAFSGDWQALGLPQIPQDMKRPDCSGIQGIRPCTREDLLEAYQHRRPPVYPPNQSPVYSNTGTSLVGLVVEAASNKTFETAVQDMILGPLGMRHTTVGNVPDNAANMFIPVGGTDWDRHLGVFDPSGGINSNTADLLAFMVGILKNKVLPPSSTHRWLKPATFTSGWSGAVGAPWEIYRLDNVTSDGRIIDLYTKGGTLTDYHAASVLIPDYGLVLSVLAAGPEVMGLLPQLVTLRVVEALIPAMDLASKEEARERFAGAYADEESGSRLTLAVEDGPGLVLSDWVVRDFEVLPHLDRYHYTRVNATNRSELKSVRLYPTGLETERRSAWRATFPSFTDEDAEFVDGSTKLRDATCVSWQMADRRTYNYLSMDHFEFRFGGSGKGAVSIKSKAFDVEMVKISNAARRR</sequence>
<reference evidence="5" key="1">
    <citation type="journal article" date="2023" name="Mol. Phylogenet. Evol.">
        <title>Genome-scale phylogeny and comparative genomics of the fungal order Sordariales.</title>
        <authorList>
            <person name="Hensen N."/>
            <person name="Bonometti L."/>
            <person name="Westerberg I."/>
            <person name="Brannstrom I.O."/>
            <person name="Guillou S."/>
            <person name="Cros-Aarteil S."/>
            <person name="Calhoun S."/>
            <person name="Haridas S."/>
            <person name="Kuo A."/>
            <person name="Mondo S."/>
            <person name="Pangilinan J."/>
            <person name="Riley R."/>
            <person name="LaButti K."/>
            <person name="Andreopoulos B."/>
            <person name="Lipzen A."/>
            <person name="Chen C."/>
            <person name="Yan M."/>
            <person name="Daum C."/>
            <person name="Ng V."/>
            <person name="Clum A."/>
            <person name="Steindorff A."/>
            <person name="Ohm R.A."/>
            <person name="Martin F."/>
            <person name="Silar P."/>
            <person name="Natvig D.O."/>
            <person name="Lalanne C."/>
            <person name="Gautier V."/>
            <person name="Ament-Velasquez S.L."/>
            <person name="Kruys A."/>
            <person name="Hutchinson M.I."/>
            <person name="Powell A.J."/>
            <person name="Barry K."/>
            <person name="Miller A.N."/>
            <person name="Grigoriev I.V."/>
            <person name="Debuchy R."/>
            <person name="Gladieux P."/>
            <person name="Hiltunen Thoren M."/>
            <person name="Johannesson H."/>
        </authorList>
    </citation>
    <scope>NUCLEOTIDE SEQUENCE</scope>
    <source>
        <strain evidence="5">CBS 532.94</strain>
    </source>
</reference>
<evidence type="ECO:0000256" key="2">
    <source>
        <dbReference type="SAM" id="SignalP"/>
    </source>
</evidence>
<proteinExistence type="inferred from homology"/>
<evidence type="ECO:0000259" key="4">
    <source>
        <dbReference type="Pfam" id="PF26335"/>
    </source>
</evidence>
<accession>A0AAN7H618</accession>
<dbReference type="InterPro" id="IPR058664">
    <property type="entry name" value="ARB_00930-like_C"/>
</dbReference>
<dbReference type="Pfam" id="PF26335">
    <property type="entry name" value="ARB_00930_C"/>
    <property type="match status" value="1"/>
</dbReference>
<dbReference type="Proteomes" id="UP001303760">
    <property type="component" value="Unassembled WGS sequence"/>
</dbReference>
<protein>
    <submittedName>
        <fullName evidence="5">Beta-lactamase/transpeptidase-like protein</fullName>
    </submittedName>
</protein>
<comment type="similarity">
    <text evidence="1">Belongs to the beta-lactamase family.</text>
</comment>